<evidence type="ECO:0000313" key="14">
    <source>
        <dbReference type="EMBL" id="HII60125.1"/>
    </source>
</evidence>
<dbReference type="EMBL" id="DUJR01000033">
    <property type="protein sequence ID" value="HII60125.1"/>
    <property type="molecule type" value="Genomic_DNA"/>
</dbReference>
<dbReference type="FunFam" id="2.40.30.10:FF:000225">
    <property type="entry name" value="Probable translation initiation factor IF-2"/>
    <property type="match status" value="1"/>
</dbReference>
<dbReference type="RefSeq" id="WP_010869759.1">
    <property type="nucleotide sequence ID" value="NC_000909.1"/>
</dbReference>
<evidence type="ECO:0000313" key="15">
    <source>
        <dbReference type="Proteomes" id="UP000645676"/>
    </source>
</evidence>
<dbReference type="InterPro" id="IPR004544">
    <property type="entry name" value="TF_aIF-2_arc"/>
</dbReference>
<dbReference type="InterPro" id="IPR029459">
    <property type="entry name" value="EFTU-type"/>
</dbReference>
<comment type="function">
    <text evidence="9 10 11">Function in general translation initiation by promoting the binding of the formylmethionine-tRNA to ribosomes. Seems to function along with eIF-2.</text>
</comment>
<dbReference type="PRINTS" id="PR00379">
    <property type="entry name" value="INTEIN"/>
</dbReference>
<dbReference type="InterPro" id="IPR015760">
    <property type="entry name" value="TIF_IF2"/>
</dbReference>
<dbReference type="NCBIfam" id="TIGR00491">
    <property type="entry name" value="aIF-2"/>
    <property type="match status" value="1"/>
</dbReference>
<dbReference type="GO" id="GO:0004519">
    <property type="term" value="F:endonuclease activity"/>
    <property type="evidence" value="ECO:0007669"/>
    <property type="project" value="InterPro"/>
</dbReference>
<feature type="binding site" evidence="10">
    <location>
        <begin position="688"/>
        <end position="691"/>
    </location>
    <ligand>
        <name>GTP</name>
        <dbReference type="ChEBI" id="CHEBI:37565"/>
    </ligand>
</feature>
<dbReference type="CDD" id="cd03703">
    <property type="entry name" value="aeIF5B_II"/>
    <property type="match status" value="1"/>
</dbReference>
<dbReference type="InterPro" id="IPR006141">
    <property type="entry name" value="Intein_N"/>
</dbReference>
<dbReference type="FunFam" id="3.40.50.300:FF:000112">
    <property type="entry name" value="Eukaryotic translation initiation factor 5B"/>
    <property type="match status" value="1"/>
</dbReference>
<dbReference type="Gene3D" id="3.40.50.300">
    <property type="entry name" value="P-loop containing nucleotide triphosphate hydrolases"/>
    <property type="match status" value="1"/>
</dbReference>
<dbReference type="SUPFAM" id="SSF51294">
    <property type="entry name" value="Hedgehog/intein (Hint) domain"/>
    <property type="match status" value="1"/>
</dbReference>
<dbReference type="CDD" id="cd16266">
    <property type="entry name" value="IF2_aeIF5B_IV"/>
    <property type="match status" value="1"/>
</dbReference>
<evidence type="ECO:0000256" key="2">
    <source>
        <dbReference type="ARBA" id="ARBA00020166"/>
    </source>
</evidence>
<dbReference type="FunFam" id="2.40.30.10:FF:000013">
    <property type="entry name" value="eukaryotic translation initiation factor 5B"/>
    <property type="match status" value="1"/>
</dbReference>
<dbReference type="Pfam" id="PF11987">
    <property type="entry name" value="IF-2"/>
    <property type="match status" value="1"/>
</dbReference>
<dbReference type="OMA" id="VWRNREF"/>
<keyword evidence="6 10" id="KW-0648">Protein biosynthesis</keyword>
<evidence type="ECO:0000256" key="7">
    <source>
        <dbReference type="ARBA" id="ARBA00023000"/>
    </source>
</evidence>
<evidence type="ECO:0000256" key="6">
    <source>
        <dbReference type="ARBA" id="ARBA00022917"/>
    </source>
</evidence>
<feature type="binding site" evidence="10">
    <location>
        <begin position="634"/>
        <end position="638"/>
    </location>
    <ligand>
        <name>GTP</name>
        <dbReference type="ChEBI" id="CHEBI:37565"/>
    </ligand>
</feature>
<protein>
    <recommendedName>
        <fullName evidence="2 10">Probable translation initiation factor IF-2</fullName>
    </recommendedName>
</protein>
<gene>
    <name evidence="10 14" type="primary">infB</name>
    <name evidence="14" type="ORF">HA335_06130</name>
</gene>
<organism evidence="14 15">
    <name type="scientific">Methanocaldococcus jannaschii</name>
    <dbReference type="NCBI Taxonomy" id="2190"/>
    <lineage>
        <taxon>Archaea</taxon>
        <taxon>Methanobacteriati</taxon>
        <taxon>Methanobacteriota</taxon>
        <taxon>Methanomada group</taxon>
        <taxon>Methanococci</taxon>
        <taxon>Methanococcales</taxon>
        <taxon>Methanocaldococcaceae</taxon>
        <taxon>Methanocaldococcus</taxon>
    </lineage>
</organism>
<dbReference type="SMART" id="SM00306">
    <property type="entry name" value="HintN"/>
    <property type="match status" value="1"/>
</dbReference>
<dbReference type="FunFam" id="2.170.16.10:FF:000020">
    <property type="entry name" value="Probable translation initiation factor IF-2"/>
    <property type="match status" value="1"/>
</dbReference>
<dbReference type="Gene3D" id="2.40.30.10">
    <property type="entry name" value="Translation factors"/>
    <property type="match status" value="2"/>
</dbReference>
<dbReference type="SMR" id="A0A832WGI2"/>
<dbReference type="Gene3D" id="3.10.28.10">
    <property type="entry name" value="Homing endonucleases"/>
    <property type="match status" value="1"/>
</dbReference>
<proteinExistence type="inferred from homology"/>
<reference evidence="14" key="1">
    <citation type="journal article" date="2020" name="bioRxiv">
        <title>A rank-normalized archaeal taxonomy based on genome phylogeny resolves widespread incomplete and uneven classifications.</title>
        <authorList>
            <person name="Rinke C."/>
            <person name="Chuvochina M."/>
            <person name="Mussig A.J."/>
            <person name="Chaumeil P.-A."/>
            <person name="Waite D.W."/>
            <person name="Whitman W.B."/>
            <person name="Parks D.H."/>
            <person name="Hugenholtz P."/>
        </authorList>
    </citation>
    <scope>NUCLEOTIDE SEQUENCE</scope>
    <source>
        <strain evidence="14">UBA8849</strain>
    </source>
</reference>
<dbReference type="PROSITE" id="PS51722">
    <property type="entry name" value="G_TR_2"/>
    <property type="match status" value="1"/>
</dbReference>
<dbReference type="InterPro" id="IPR004860">
    <property type="entry name" value="LAGLIDADG_dom"/>
</dbReference>
<dbReference type="NCBIfam" id="NF011418">
    <property type="entry name" value="PRK14845.1"/>
    <property type="match status" value="1"/>
</dbReference>
<evidence type="ECO:0000256" key="5">
    <source>
        <dbReference type="ARBA" id="ARBA00022813"/>
    </source>
</evidence>
<dbReference type="FunFam" id="3.40.50.10050:FF:000009">
    <property type="entry name" value="Probable translation initiation factor IF-2"/>
    <property type="match status" value="1"/>
</dbReference>
<dbReference type="CDD" id="cd00081">
    <property type="entry name" value="Hint"/>
    <property type="match status" value="2"/>
</dbReference>
<evidence type="ECO:0000256" key="11">
    <source>
        <dbReference type="RuleBase" id="RU000644"/>
    </source>
</evidence>
<evidence type="ECO:0000256" key="4">
    <source>
        <dbReference type="ARBA" id="ARBA00022741"/>
    </source>
</evidence>
<dbReference type="InterPro" id="IPR001387">
    <property type="entry name" value="Cro/C1-type_HTH"/>
</dbReference>
<evidence type="ECO:0000256" key="8">
    <source>
        <dbReference type="ARBA" id="ARBA00023134"/>
    </source>
</evidence>
<dbReference type="InterPro" id="IPR005225">
    <property type="entry name" value="Small_GTP-bd"/>
</dbReference>
<dbReference type="SUPFAM" id="SSF50447">
    <property type="entry name" value="Translation proteins"/>
    <property type="match status" value="1"/>
</dbReference>
<evidence type="ECO:0000259" key="12">
    <source>
        <dbReference type="PROSITE" id="PS50819"/>
    </source>
</evidence>
<dbReference type="InterPro" id="IPR003587">
    <property type="entry name" value="Hint_dom_N"/>
</dbReference>
<dbReference type="NCBIfam" id="NF003078">
    <property type="entry name" value="PRK04004.1"/>
    <property type="match status" value="1"/>
</dbReference>
<keyword evidence="4 10" id="KW-0547">Nucleotide-binding</keyword>
<dbReference type="InterPro" id="IPR036844">
    <property type="entry name" value="Hint_dom_sf"/>
</dbReference>
<evidence type="ECO:0000256" key="9">
    <source>
        <dbReference type="ARBA" id="ARBA00024852"/>
    </source>
</evidence>
<dbReference type="GO" id="GO:0003743">
    <property type="term" value="F:translation initiation factor activity"/>
    <property type="evidence" value="ECO:0007669"/>
    <property type="project" value="UniProtKB-UniRule"/>
</dbReference>
<dbReference type="InterPro" id="IPR000795">
    <property type="entry name" value="T_Tr_GTP-bd_dom"/>
</dbReference>
<keyword evidence="5" id="KW-0068">Autocatalytic cleavage</keyword>
<dbReference type="CDD" id="cd01887">
    <property type="entry name" value="IF2_eIF5B"/>
    <property type="match status" value="1"/>
</dbReference>
<dbReference type="GO" id="GO:0005525">
    <property type="term" value="F:GTP binding"/>
    <property type="evidence" value="ECO:0007669"/>
    <property type="project" value="UniProtKB-KW"/>
</dbReference>
<feature type="domain" description="Tr-type G" evidence="13">
    <location>
        <begin position="561"/>
        <end position="781"/>
    </location>
</feature>
<keyword evidence="3 10" id="KW-0396">Initiation factor</keyword>
<dbReference type="GO" id="GO:0005737">
    <property type="term" value="C:cytoplasm"/>
    <property type="evidence" value="ECO:0007669"/>
    <property type="project" value="TreeGrafter"/>
</dbReference>
<dbReference type="Pfam" id="PF14578">
    <property type="entry name" value="GTP_EFTU_D4"/>
    <property type="match status" value="1"/>
</dbReference>
<dbReference type="InterPro" id="IPR006142">
    <property type="entry name" value="INTEIN"/>
</dbReference>
<dbReference type="PANTHER" id="PTHR43381:SF4">
    <property type="entry name" value="EUKARYOTIC TRANSLATION INITIATION FACTOR 5B"/>
    <property type="match status" value="1"/>
</dbReference>
<dbReference type="SUPFAM" id="SSF55608">
    <property type="entry name" value="Homing endonucleases"/>
    <property type="match status" value="1"/>
</dbReference>
<dbReference type="InterPro" id="IPR030934">
    <property type="entry name" value="Intein_C"/>
</dbReference>
<dbReference type="NCBIfam" id="TIGR01445">
    <property type="entry name" value="intein_Nterm"/>
    <property type="match status" value="1"/>
</dbReference>
<dbReference type="FunFam" id="2.170.16.10:FF:000019">
    <property type="entry name" value="Probable translation initiation factor IF-2"/>
    <property type="match status" value="1"/>
</dbReference>
<dbReference type="SUPFAM" id="SSF52156">
    <property type="entry name" value="Initiation factor IF2/eIF5b, domain 3"/>
    <property type="match status" value="1"/>
</dbReference>
<name>A0A832WGI2_9EURY</name>
<dbReference type="GeneID" id="1451116"/>
<evidence type="ECO:0000256" key="10">
    <source>
        <dbReference type="HAMAP-Rule" id="MF_00100"/>
    </source>
</evidence>
<dbReference type="NCBIfam" id="TIGR01443">
    <property type="entry name" value="intein_Cterm"/>
    <property type="match status" value="1"/>
</dbReference>
<dbReference type="InterPro" id="IPR004042">
    <property type="entry name" value="Intein_endonuc_central"/>
</dbReference>
<dbReference type="Proteomes" id="UP000645676">
    <property type="component" value="Unassembled WGS sequence"/>
</dbReference>
<dbReference type="Pfam" id="PF00009">
    <property type="entry name" value="GTP_EFTU"/>
    <property type="match status" value="1"/>
</dbReference>
<accession>A0A832WGI2</accession>
<comment type="similarity">
    <text evidence="1 10 11">Belongs to the TRAFAC class translation factor GTPase superfamily. Classic translation factor GTPase family. IF-2 subfamily.</text>
</comment>
<dbReference type="PROSITE" id="PS50818">
    <property type="entry name" value="INTEIN_C_TER"/>
    <property type="match status" value="1"/>
</dbReference>
<dbReference type="PROSITE" id="PS50819">
    <property type="entry name" value="INTEIN_ENDONUCLEASE"/>
    <property type="match status" value="1"/>
</dbReference>
<dbReference type="HAMAP" id="MF_00100_A">
    <property type="entry name" value="IF_2_A"/>
    <property type="match status" value="1"/>
</dbReference>
<dbReference type="InterPro" id="IPR009000">
    <property type="entry name" value="Transl_B-barrel_sf"/>
</dbReference>
<dbReference type="Gene3D" id="2.170.16.10">
    <property type="entry name" value="Hedgehog/Intein (Hint) domain"/>
    <property type="match status" value="2"/>
</dbReference>
<keyword evidence="7" id="KW-0651">Protein splicing</keyword>
<comment type="caution">
    <text evidence="14">The sequence shown here is derived from an EMBL/GenBank/DDBJ whole genome shotgun (WGS) entry which is preliminary data.</text>
</comment>
<sequence>MAKKNTKKDNKNQNLRCPIVCVLGHVDHGKCLMPHEKVLTEYGEIKIEDLFKIGKEIVEKDELKEIRKLNIKVHTLNENGEIKIINAPYVWKLKHKGKMIKVKLKNWHSITTTPEHPFLTNNGWIKAENIKKGMYVAIPRKIYGNEDFEKFIEFINSKILTNELIVKVNEKDLKNVELPSTKIYKKQKNVFRSEDIIEHNLNIEKISFSPRIHRCGKPQHYIKLPKSLNEWKAIFYFAGVMFGDGCVDRIANNDEEVFNKLKSLNNLGIEVERIKRKSSYEIIFKNGKNALINLLKILFDYPSEKKSHNIKIPQILYIAPKELVAEFIKGYFDADGYVNLRQNRIEVISASKEFIEGLSILLLRFEITSKIYEIKKSYKETKKKYYQLNIVGKRNLKNFKNIGFSIKYKEENLNKIIEKSRKSEKYPINKDMKRLRILFGMTRNEVNVSYYAKYENGKEIPSYEIVKKFLNSLKPKNLDKKIKVLEGKERDVNYLKAFESDGLIENGRLTKLGREALNIWKNHEFGKENIDYMKSLIENIAFVEVEDVEIIDYDGYVYDLTTETHNFIANGIVVHNTTLLDKIRKTRVAKREAGGITQHIGASEIPIDVIKRLCGDLLKMLKADLKIPGLLVIDTPGHEAFTSLRKRGGALADIAILVVDINEGFKPQTVEAVNILRQCKTPFVVAANKIDLIPGWNSKEGPFILNFNEKNQHPNALTEFEIRLYENIIKPLNELGFDADLYSRVQDVTKTVCIIPVSAVTGEGIPDLLMMVAGLAQKFLEDRLKLNVEGYAKGTILEVKEEKGLGTTIDAIIYDGIAKRGDYLVVGLPDDVLVTRVKALLKPKPLDEMRDPRDKFKPVNEVTAAAGVKIAAPELDKVIAGCPIRIVPKDKIEEAKEEVMKEVEEAKIEVDDEGILIKADTLGSLEALANELRKAGVKIKKAEVGDVTKKDVIEVASYKQSNPLHGAIVAFNVKILPEAQKEIEKYDIKVFLDNIIYKLVEDFTEWIKKEEERIKYGEFEKLIKPAIIRILPDCIFRQKDPAICGVEVLCGTLRVGAPLMREDGMQLGYVREIKDRGENVKEAKAGKAVSIAIDGRVVLKRHVDEGDYMYVAVPESHVRELYHKYMDRLRNDEKEALLRYMELMQKLTNNIFWGR</sequence>
<dbReference type="InterPro" id="IPR027434">
    <property type="entry name" value="Homing_endonucl"/>
</dbReference>
<dbReference type="CDD" id="cd00093">
    <property type="entry name" value="HTH_XRE"/>
    <property type="match status" value="1"/>
</dbReference>
<dbReference type="Gene3D" id="3.40.50.10050">
    <property type="entry name" value="Translation initiation factor IF- 2, domain 3"/>
    <property type="match status" value="1"/>
</dbReference>
<dbReference type="InterPro" id="IPR027417">
    <property type="entry name" value="P-loop_NTPase"/>
</dbReference>
<dbReference type="PANTHER" id="PTHR43381">
    <property type="entry name" value="TRANSLATION INITIATION FACTOR IF-2-RELATED"/>
    <property type="match status" value="1"/>
</dbReference>
<dbReference type="NCBIfam" id="TIGR00231">
    <property type="entry name" value="small_GTP"/>
    <property type="match status" value="1"/>
</dbReference>
<dbReference type="Pfam" id="PF14890">
    <property type="entry name" value="Intein_splicing"/>
    <property type="match status" value="1"/>
</dbReference>
<dbReference type="Pfam" id="PF14528">
    <property type="entry name" value="LAGLIDADG_3"/>
    <property type="match status" value="1"/>
</dbReference>
<comment type="caution">
    <text evidence="10">Lacks conserved residue(s) required for the propagation of feature annotation.</text>
</comment>
<dbReference type="GO" id="GO:0003924">
    <property type="term" value="F:GTPase activity"/>
    <property type="evidence" value="ECO:0007669"/>
    <property type="project" value="UniProtKB-UniRule"/>
</dbReference>
<keyword evidence="8 10" id="KW-0342">GTP-binding</keyword>
<evidence type="ECO:0000259" key="13">
    <source>
        <dbReference type="PROSITE" id="PS51722"/>
    </source>
</evidence>
<dbReference type="AlphaFoldDB" id="A0A832WGI2"/>
<evidence type="ECO:0000256" key="3">
    <source>
        <dbReference type="ARBA" id="ARBA00022540"/>
    </source>
</evidence>
<dbReference type="InterPro" id="IPR036925">
    <property type="entry name" value="TIF_IF2_dom3_sf"/>
</dbReference>
<evidence type="ECO:0000256" key="1">
    <source>
        <dbReference type="ARBA" id="ARBA00007733"/>
    </source>
</evidence>
<dbReference type="GO" id="GO:0016539">
    <property type="term" value="P:intein-mediated protein splicing"/>
    <property type="evidence" value="ECO:0007669"/>
    <property type="project" value="InterPro"/>
</dbReference>
<dbReference type="PROSITE" id="PS50817">
    <property type="entry name" value="INTEIN_N_TER"/>
    <property type="match status" value="1"/>
</dbReference>
<dbReference type="InterPro" id="IPR023115">
    <property type="entry name" value="TIF_IF2_dom3"/>
</dbReference>
<feature type="domain" description="DOD-type homing endonuclease" evidence="12">
    <location>
        <begin position="237"/>
        <end position="367"/>
    </location>
</feature>
<dbReference type="InterPro" id="IPR003586">
    <property type="entry name" value="Hint_dom_C"/>
</dbReference>
<dbReference type="SUPFAM" id="SSF52540">
    <property type="entry name" value="P-loop containing nucleoside triphosphate hydrolases"/>
    <property type="match status" value="1"/>
</dbReference>
<dbReference type="SMART" id="SM00305">
    <property type="entry name" value="HintC"/>
    <property type="match status" value="1"/>
</dbReference>